<keyword evidence="2" id="KW-1185">Reference proteome</keyword>
<name>A0ABN8NQQ2_9CNID</name>
<proteinExistence type="predicted"/>
<gene>
    <name evidence="1" type="ORF">PLOB_00026830</name>
</gene>
<organism evidence="1 2">
    <name type="scientific">Porites lobata</name>
    <dbReference type="NCBI Taxonomy" id="104759"/>
    <lineage>
        <taxon>Eukaryota</taxon>
        <taxon>Metazoa</taxon>
        <taxon>Cnidaria</taxon>
        <taxon>Anthozoa</taxon>
        <taxon>Hexacorallia</taxon>
        <taxon>Scleractinia</taxon>
        <taxon>Fungiina</taxon>
        <taxon>Poritidae</taxon>
        <taxon>Porites</taxon>
    </lineage>
</organism>
<accession>A0ABN8NQQ2</accession>
<evidence type="ECO:0000313" key="2">
    <source>
        <dbReference type="Proteomes" id="UP001159405"/>
    </source>
</evidence>
<evidence type="ECO:0000313" key="1">
    <source>
        <dbReference type="EMBL" id="CAH3118683.1"/>
    </source>
</evidence>
<dbReference type="Proteomes" id="UP001159405">
    <property type="component" value="Unassembled WGS sequence"/>
</dbReference>
<dbReference type="EMBL" id="CALNXK010000032">
    <property type="protein sequence ID" value="CAH3118683.1"/>
    <property type="molecule type" value="Genomic_DNA"/>
</dbReference>
<comment type="caution">
    <text evidence="1">The sequence shown here is derived from an EMBL/GenBank/DDBJ whole genome shotgun (WGS) entry which is preliminary data.</text>
</comment>
<sequence length="236" mass="27238">MQEDNLVLGCGAKEYLRRMSVTWTSPLSDQNRVTASNQFALPVLGYLLWTQQWPIMAIQVIDRKARNIVIENGGRYPCGSNAIFYLRGLRSVEMEYKGTRFKGTVRLYCNQDPAIQMMREFEGRAEEMGRRSMVKEALRFAEELGVELNLEHLRIVKTELRKCQCKSCPNDQLLPTRLYARQKTQTSSDEQLLHDPVLRARRGVRCAVRPQKVWLTSCLGAVRWHRASSFPDTTQP</sequence>
<reference evidence="1 2" key="1">
    <citation type="submission" date="2022-05" db="EMBL/GenBank/DDBJ databases">
        <authorList>
            <consortium name="Genoscope - CEA"/>
            <person name="William W."/>
        </authorList>
    </citation>
    <scope>NUCLEOTIDE SEQUENCE [LARGE SCALE GENOMIC DNA]</scope>
</reference>
<protein>
    <submittedName>
        <fullName evidence="1">Uncharacterized protein</fullName>
    </submittedName>
</protein>